<reference evidence="1 2" key="1">
    <citation type="submission" date="2021-03" db="EMBL/GenBank/DDBJ databases">
        <title>Antimicrobial resistance genes in bacteria isolated from Japanese honey, and their potential for conferring macrolide and lincosamide resistance in the American foulbrood pathogen Paenibacillus larvae.</title>
        <authorList>
            <person name="Okamoto M."/>
            <person name="Kumagai M."/>
            <person name="Kanamori H."/>
            <person name="Takamatsu D."/>
        </authorList>
    </citation>
    <scope>NUCLEOTIDE SEQUENCE [LARGE SCALE GENOMIC DNA]</scope>
    <source>
        <strain evidence="1 2">J42TS3</strain>
    </source>
</reference>
<organism evidence="1 2">
    <name type="scientific">Paenibacillus vini</name>
    <dbReference type="NCBI Taxonomy" id="1476024"/>
    <lineage>
        <taxon>Bacteria</taxon>
        <taxon>Bacillati</taxon>
        <taxon>Bacillota</taxon>
        <taxon>Bacilli</taxon>
        <taxon>Bacillales</taxon>
        <taxon>Paenibacillaceae</taxon>
        <taxon>Paenibacillus</taxon>
    </lineage>
</organism>
<proteinExistence type="predicted"/>
<evidence type="ECO:0000313" key="1">
    <source>
        <dbReference type="EMBL" id="GIP56018.1"/>
    </source>
</evidence>
<gene>
    <name evidence="1" type="ORF">J42TS3_50530</name>
</gene>
<name>A0ABQ4MJ55_9BACL</name>
<protein>
    <submittedName>
        <fullName evidence="1">Uncharacterized protein</fullName>
    </submittedName>
</protein>
<dbReference type="Proteomes" id="UP000679992">
    <property type="component" value="Unassembled WGS sequence"/>
</dbReference>
<dbReference type="RefSeq" id="WP_213656750.1">
    <property type="nucleotide sequence ID" value="NZ_BOSL01000028.1"/>
</dbReference>
<keyword evidence="2" id="KW-1185">Reference proteome</keyword>
<accession>A0ABQ4MJ55</accession>
<comment type="caution">
    <text evidence="1">The sequence shown here is derived from an EMBL/GenBank/DDBJ whole genome shotgun (WGS) entry which is preliminary data.</text>
</comment>
<sequence>MGLDAYVECNCLKEGKAKPPPFDISLVEWTDEGIDVSPTVDDETYYLFVNWRKHACEHENFKYYHNRVANIAGSNFLFGVMQRLGREDYPLLNSIWNKPVDAVQAGKALEELNTLESKINVLQGVFLVESQSQKEYVKALPGDDNWFYAAGSEYTYRLNERGFYILDRNSRELFRSMAFSQEVIDSQEEGRAHLLVRFQDYVTGYIHEASHPFSTKTWGVDLLYYPTSLQVGIRELMSSDLPSVEVLRELFEASLTTGNPIIWT</sequence>
<dbReference type="EMBL" id="BOSL01000028">
    <property type="protein sequence ID" value="GIP56018.1"/>
    <property type="molecule type" value="Genomic_DNA"/>
</dbReference>
<evidence type="ECO:0000313" key="2">
    <source>
        <dbReference type="Proteomes" id="UP000679992"/>
    </source>
</evidence>